<dbReference type="RefSeq" id="WP_369722056.1">
    <property type="nucleotide sequence ID" value="NZ_CP165734.1"/>
</dbReference>
<dbReference type="EMBL" id="CP165734">
    <property type="protein sequence ID" value="XDV57634.1"/>
    <property type="molecule type" value="Genomic_DNA"/>
</dbReference>
<proteinExistence type="predicted"/>
<organism evidence="1">
    <name type="scientific">Bradyrhizobium sp. LLZ17</name>
    <dbReference type="NCBI Taxonomy" id="3239388"/>
    <lineage>
        <taxon>Bacteria</taxon>
        <taxon>Pseudomonadati</taxon>
        <taxon>Pseudomonadota</taxon>
        <taxon>Alphaproteobacteria</taxon>
        <taxon>Hyphomicrobiales</taxon>
        <taxon>Nitrobacteraceae</taxon>
        <taxon>Bradyrhizobium</taxon>
    </lineage>
</organism>
<accession>A0AB39XI51</accession>
<protein>
    <submittedName>
        <fullName evidence="1">Uncharacterized protein</fullName>
    </submittedName>
</protein>
<reference evidence="1" key="1">
    <citation type="submission" date="2024-08" db="EMBL/GenBank/DDBJ databases">
        <authorList>
            <person name="Chaddad Z."/>
            <person name="Lamrabet M."/>
            <person name="Bouhnik O."/>
            <person name="Alami S."/>
            <person name="Wipf D."/>
            <person name="Courty P.E."/>
            <person name="Missbah El Idrissi M."/>
        </authorList>
    </citation>
    <scope>NUCLEOTIDE SEQUENCE</scope>
    <source>
        <strain evidence="1">LLZ17</strain>
    </source>
</reference>
<evidence type="ECO:0000313" key="1">
    <source>
        <dbReference type="EMBL" id="XDV57634.1"/>
    </source>
</evidence>
<sequence>MDLKTDSIAAGNRFKISKLGTSRCPELAGKVGVVVNVSPRTTGITVLFDGAQRPTVLHRDYISPEI</sequence>
<dbReference type="AlphaFoldDB" id="A0AB39XI51"/>
<name>A0AB39XI51_9BRAD</name>
<gene>
    <name evidence="1" type="ORF">AB8Z38_34840</name>
</gene>